<dbReference type="NCBIfam" id="TIGR02970">
    <property type="entry name" value="succ_dehyd_cytB"/>
    <property type="match status" value="1"/>
</dbReference>
<keyword evidence="5" id="KW-0479">Metal-binding</keyword>
<protein>
    <submittedName>
        <fullName evidence="13">Succinate dehydrogenase, cytochrome b556 subunit</fullName>
    </submittedName>
</protein>
<dbReference type="GO" id="GO:0006099">
    <property type="term" value="P:tricarboxylic acid cycle"/>
    <property type="evidence" value="ECO:0007669"/>
    <property type="project" value="InterPro"/>
</dbReference>
<accession>A0A0W4ZMZ5</accession>
<comment type="caution">
    <text evidence="13">The sequence shown here is derived from an EMBL/GenBank/DDBJ whole genome shotgun (WGS) entry which is preliminary data.</text>
</comment>
<evidence type="ECO:0000256" key="6">
    <source>
        <dbReference type="ARBA" id="ARBA00022792"/>
    </source>
</evidence>
<feature type="transmembrane region" description="Helical" evidence="12">
    <location>
        <begin position="157"/>
        <end position="178"/>
    </location>
</feature>
<dbReference type="InterPro" id="IPR018495">
    <property type="entry name" value="Succ_DH_cyt_bsu_CS"/>
</dbReference>
<evidence type="ECO:0000313" key="13">
    <source>
        <dbReference type="EMBL" id="KTW29746.1"/>
    </source>
</evidence>
<dbReference type="PANTHER" id="PTHR10978:SF5">
    <property type="entry name" value="SUCCINATE DEHYDROGENASE CYTOCHROME B560 SUBUNIT, MITOCHONDRIAL"/>
    <property type="match status" value="1"/>
</dbReference>
<keyword evidence="3" id="KW-0349">Heme</keyword>
<dbReference type="OrthoDB" id="588261at2759"/>
<keyword evidence="14" id="KW-1185">Reference proteome</keyword>
<keyword evidence="8 12" id="KW-1133">Transmembrane helix</keyword>
<dbReference type="GeneID" id="28935750"/>
<evidence type="ECO:0000256" key="3">
    <source>
        <dbReference type="ARBA" id="ARBA00022617"/>
    </source>
</evidence>
<keyword evidence="6" id="KW-0999">Mitochondrion inner membrane</keyword>
<dbReference type="InterPro" id="IPR000701">
    <property type="entry name" value="SuccDH_FuR_B_TM-su"/>
</dbReference>
<evidence type="ECO:0000256" key="4">
    <source>
        <dbReference type="ARBA" id="ARBA00022692"/>
    </source>
</evidence>
<dbReference type="InterPro" id="IPR034804">
    <property type="entry name" value="SQR/QFR_C/D"/>
</dbReference>
<comment type="similarity">
    <text evidence="2">Belongs to the cytochrome b560 family.</text>
</comment>
<evidence type="ECO:0000256" key="8">
    <source>
        <dbReference type="ARBA" id="ARBA00022989"/>
    </source>
</evidence>
<dbReference type="SUPFAM" id="SSF81343">
    <property type="entry name" value="Fumarate reductase respiratory complex transmembrane subunits"/>
    <property type="match status" value="1"/>
</dbReference>
<dbReference type="CDD" id="cd03499">
    <property type="entry name" value="SQR_TypeC_SdhC"/>
    <property type="match status" value="1"/>
</dbReference>
<reference evidence="14" key="1">
    <citation type="journal article" date="2016" name="Nat. Commun.">
        <title>Genome analysis of three Pneumocystis species reveals adaptation mechanisms to life exclusively in mammalian hosts.</title>
        <authorList>
            <person name="Ma L."/>
            <person name="Chen Z."/>
            <person name="Huang D.W."/>
            <person name="Kutty G."/>
            <person name="Ishihara M."/>
            <person name="Wang H."/>
            <person name="Abouelleil A."/>
            <person name="Bishop L."/>
            <person name="Davey E."/>
            <person name="Deng R."/>
            <person name="Deng X."/>
            <person name="Fan L."/>
            <person name="Fantoni G."/>
            <person name="Fitzgerald M."/>
            <person name="Gogineni E."/>
            <person name="Goldberg J.M."/>
            <person name="Handley G."/>
            <person name="Hu X."/>
            <person name="Huber C."/>
            <person name="Jiao X."/>
            <person name="Jones K."/>
            <person name="Levin J.Z."/>
            <person name="Liu Y."/>
            <person name="Macdonald P."/>
            <person name="Melnikov A."/>
            <person name="Raley C."/>
            <person name="Sassi M."/>
            <person name="Sherman B.T."/>
            <person name="Song X."/>
            <person name="Sykes S."/>
            <person name="Tran B."/>
            <person name="Walsh L."/>
            <person name="Xia Y."/>
            <person name="Yang J."/>
            <person name="Young S."/>
            <person name="Zeng Q."/>
            <person name="Zheng X."/>
            <person name="Stephens R."/>
            <person name="Nusbaum C."/>
            <person name="Birren B.W."/>
            <person name="Azadi P."/>
            <person name="Lempicki R.A."/>
            <person name="Cuomo C.A."/>
            <person name="Kovacs J.A."/>
        </authorList>
    </citation>
    <scope>NUCLEOTIDE SEQUENCE [LARGE SCALE GENOMIC DNA]</scope>
    <source>
        <strain evidence="14">B80</strain>
    </source>
</reference>
<evidence type="ECO:0000256" key="10">
    <source>
        <dbReference type="ARBA" id="ARBA00023128"/>
    </source>
</evidence>
<proteinExistence type="inferred from homology"/>
<gene>
    <name evidence="13" type="ORF">T552_00953</name>
</gene>
<keyword evidence="10" id="KW-0496">Mitochondrion</keyword>
<dbReference type="FunFam" id="1.20.1300.10:FF:000008">
    <property type="entry name" value="Succinate dehydrogenase cytochrome b560 subunit"/>
    <property type="match status" value="1"/>
</dbReference>
<dbReference type="InterPro" id="IPR014314">
    <property type="entry name" value="Succ_DH_cytb556"/>
</dbReference>
<dbReference type="GO" id="GO:0046872">
    <property type="term" value="F:metal ion binding"/>
    <property type="evidence" value="ECO:0007669"/>
    <property type="project" value="UniProtKB-KW"/>
</dbReference>
<evidence type="ECO:0000256" key="2">
    <source>
        <dbReference type="ARBA" id="ARBA00007244"/>
    </source>
</evidence>
<keyword evidence="4 12" id="KW-0812">Transmembrane</keyword>
<keyword evidence="9" id="KW-0408">Iron</keyword>
<keyword evidence="7" id="KW-0809">Transit peptide</keyword>
<feature type="transmembrane region" description="Helical" evidence="12">
    <location>
        <begin position="77"/>
        <end position="98"/>
    </location>
</feature>
<evidence type="ECO:0000256" key="11">
    <source>
        <dbReference type="ARBA" id="ARBA00023136"/>
    </source>
</evidence>
<comment type="subcellular location">
    <subcellularLocation>
        <location evidence="1">Mitochondrion inner membrane</location>
        <topology evidence="1">Multi-pass membrane protein</topology>
    </subcellularLocation>
</comment>
<dbReference type="EMBL" id="LFVZ01000004">
    <property type="protein sequence ID" value="KTW29746.1"/>
    <property type="molecule type" value="Genomic_DNA"/>
</dbReference>
<dbReference type="PANTHER" id="PTHR10978">
    <property type="entry name" value="SUCCINATE DEHYDROGENASE CYTOCHROME B560 SUBUNIT"/>
    <property type="match status" value="1"/>
</dbReference>
<evidence type="ECO:0000256" key="5">
    <source>
        <dbReference type="ARBA" id="ARBA00022723"/>
    </source>
</evidence>
<evidence type="ECO:0000256" key="9">
    <source>
        <dbReference type="ARBA" id="ARBA00023004"/>
    </source>
</evidence>
<dbReference type="Gene3D" id="1.20.1300.10">
    <property type="entry name" value="Fumarate reductase/succinate dehydrogenase, transmembrane subunit"/>
    <property type="match status" value="1"/>
</dbReference>
<dbReference type="RefSeq" id="XP_018226733.1">
    <property type="nucleotide sequence ID" value="XM_018369548.1"/>
</dbReference>
<dbReference type="GO" id="GO:0006121">
    <property type="term" value="P:mitochondrial electron transport, succinate to ubiquinone"/>
    <property type="evidence" value="ECO:0007669"/>
    <property type="project" value="TreeGrafter"/>
</dbReference>
<evidence type="ECO:0000313" key="14">
    <source>
        <dbReference type="Proteomes" id="UP000054454"/>
    </source>
</evidence>
<dbReference type="Pfam" id="PF01127">
    <property type="entry name" value="Sdh_cyt"/>
    <property type="match status" value="1"/>
</dbReference>
<evidence type="ECO:0000256" key="7">
    <source>
        <dbReference type="ARBA" id="ARBA00022946"/>
    </source>
</evidence>
<dbReference type="VEuPathDB" id="FungiDB:T552_00953"/>
<evidence type="ECO:0000256" key="12">
    <source>
        <dbReference type="SAM" id="Phobius"/>
    </source>
</evidence>
<organism evidence="13 14">
    <name type="scientific">Pneumocystis carinii (strain B80)</name>
    <name type="common">Rat pneumocystis pneumonia agent</name>
    <name type="synonym">Pneumocystis carinii f. sp. carinii</name>
    <dbReference type="NCBI Taxonomy" id="1408658"/>
    <lineage>
        <taxon>Eukaryota</taxon>
        <taxon>Fungi</taxon>
        <taxon>Dikarya</taxon>
        <taxon>Ascomycota</taxon>
        <taxon>Taphrinomycotina</taxon>
        <taxon>Pneumocystomycetes</taxon>
        <taxon>Pneumocystaceae</taxon>
        <taxon>Pneumocystis</taxon>
    </lineage>
</organism>
<name>A0A0W4ZMZ5_PNEC8</name>
<keyword evidence="11 12" id="KW-0472">Membrane</keyword>
<dbReference type="Proteomes" id="UP000054454">
    <property type="component" value="Unassembled WGS sequence"/>
</dbReference>
<dbReference type="GO" id="GO:0009055">
    <property type="term" value="F:electron transfer activity"/>
    <property type="evidence" value="ECO:0007669"/>
    <property type="project" value="InterPro"/>
</dbReference>
<dbReference type="PROSITE" id="PS01001">
    <property type="entry name" value="SDH_CYT_2"/>
    <property type="match status" value="1"/>
</dbReference>
<sequence length="179" mass="20659">MIRYINTSRGLLFPEIYLYPRYLLKKGVYSPFIRKIQTEVISKEEASNVLAQQRLKRPNSPHLSIYRPQLTWYMSGFNRITGCFVSAGLYVFAISYLVSPIFNWHLDSETISSVFHSWPVEAKILTKFIVSFPFTYHSFNGLRHLYWDTGRGLTLKGVYTTGYIVIALSTVSSIILSLI</sequence>
<evidence type="ECO:0000256" key="1">
    <source>
        <dbReference type="ARBA" id="ARBA00004448"/>
    </source>
</evidence>
<dbReference type="GO" id="GO:0005743">
    <property type="term" value="C:mitochondrial inner membrane"/>
    <property type="evidence" value="ECO:0007669"/>
    <property type="project" value="UniProtKB-SubCell"/>
</dbReference>
<dbReference type="AlphaFoldDB" id="A0A0W4ZMZ5"/>